<keyword evidence="2" id="KW-1185">Reference proteome</keyword>
<name>A0A0G3BNC3_9BURK</name>
<evidence type="ECO:0000313" key="2">
    <source>
        <dbReference type="Proteomes" id="UP000035352"/>
    </source>
</evidence>
<dbReference type="Proteomes" id="UP000035352">
    <property type="component" value="Chromosome"/>
</dbReference>
<dbReference type="STRING" id="413882.AAW51_1359"/>
<accession>A0A0G3BNC3</accession>
<dbReference type="Gene3D" id="2.170.16.10">
    <property type="entry name" value="Hedgehog/Intein (Hint) domain"/>
    <property type="match status" value="1"/>
</dbReference>
<dbReference type="PATRIC" id="fig|413882.6.peg.1425"/>
<dbReference type="EMBL" id="CP011371">
    <property type="protein sequence ID" value="AKJ28050.1"/>
    <property type="molecule type" value="Genomic_DNA"/>
</dbReference>
<proteinExistence type="predicted"/>
<evidence type="ECO:0000313" key="1">
    <source>
        <dbReference type="EMBL" id="AKJ28050.1"/>
    </source>
</evidence>
<gene>
    <name evidence="1" type="ORF">AAW51_1359</name>
</gene>
<dbReference type="KEGG" id="pbh:AAW51_1359"/>
<dbReference type="AlphaFoldDB" id="A0A0G3BNC3"/>
<sequence length="706" mass="79213">MQNLADGIEDTLLVAEGQPIWTQPSGWAAAGRVRPGQVLVLSFNGNALVRKVQASDHPARVWHLEVEDCNSYYVEQLGTWVGCNPDALVQTTPAGEAEPAFDFSKPHMLREIKDYYNDTLIQPEPQKVAALELAEQMRAAAEKLRSLVREQMQQELGYDEAGVRWLDGYIERARLRHSNDQWERAINLIGAFLGECTIGSLGGQWSRHEENLCVVLNEGDTVFPHVKVTKQFKNGRDGGDSVLGFYQANKSLSEALASGPLTAAQERLLEYSRDSGKRLFVPDLSGATPAWVEVAEVRDGYLRLHSPPNQGYTVSSFVTGVKCFYVCSPTGQLLHTEWINKSDWDTLPPDILKQLKSKLAADTSLTLDQLERGKQFIEISYAASDQRADDRHYFSTILKNISSRKIRIAKFGGFKAKQAAWQLASVTGDFYTENDFREWYGQKAEWLLPGETVCDTSNWGNPPVLWAYYGVTDTGESFAAGKVLERPVSSPGNNSGAHFVKPVQPQPEMEQIITRLRSSYQLRQQRMNFITLASLLGPRPSWVKETDGLAECFEQQKLLLTEGHIVWGALVQANALLFEPGEVDCPALLLHSPDSYFDSHPQELQLISRTFVSFKQTEPTDPELKEVARLVTDEMDRSMGFELPKVFSSKPVRSATFMVFRKHVPNGVLSAGLFPILTHPSTQAVMMVPFEFWPIELIVLWKENKI</sequence>
<reference evidence="1 2" key="1">
    <citation type="submission" date="2015-05" db="EMBL/GenBank/DDBJ databases">
        <authorList>
            <person name="Tang B."/>
            <person name="Yu Y."/>
        </authorList>
    </citation>
    <scope>NUCLEOTIDE SEQUENCE [LARGE SCALE GENOMIC DNA]</scope>
    <source>
        <strain evidence="1 2">DSM 7029</strain>
    </source>
</reference>
<organism evidence="1 2">
    <name type="scientific">Caldimonas brevitalea</name>
    <dbReference type="NCBI Taxonomy" id="413882"/>
    <lineage>
        <taxon>Bacteria</taxon>
        <taxon>Pseudomonadati</taxon>
        <taxon>Pseudomonadota</taxon>
        <taxon>Betaproteobacteria</taxon>
        <taxon>Burkholderiales</taxon>
        <taxon>Sphaerotilaceae</taxon>
        <taxon>Caldimonas</taxon>
    </lineage>
</organism>
<protein>
    <submittedName>
        <fullName evidence="1">Uncharacterized protein</fullName>
    </submittedName>
</protein>